<dbReference type="STRING" id="37928.SAMN04489742_0858"/>
<accession>A0A1H1ACA9</accession>
<proteinExistence type="predicted"/>
<dbReference type="KEGG" id="acry:AC20117_13030"/>
<dbReference type="EMBL" id="FNKH01000002">
    <property type="protein sequence ID" value="SDQ37277.1"/>
    <property type="molecule type" value="Genomic_DNA"/>
</dbReference>
<gene>
    <name evidence="2" type="ORF">SAMN04489742_0858</name>
</gene>
<dbReference type="Gene3D" id="3.40.50.720">
    <property type="entry name" value="NAD(P)-binding Rossmann-like Domain"/>
    <property type="match status" value="1"/>
</dbReference>
<organism evidence="2 3">
    <name type="scientific">Crystallibacter crystallopoietes</name>
    <dbReference type="NCBI Taxonomy" id="37928"/>
    <lineage>
        <taxon>Bacteria</taxon>
        <taxon>Bacillati</taxon>
        <taxon>Actinomycetota</taxon>
        <taxon>Actinomycetes</taxon>
        <taxon>Micrococcales</taxon>
        <taxon>Micrococcaceae</taxon>
        <taxon>Crystallibacter</taxon>
    </lineage>
</organism>
<dbReference type="SUPFAM" id="SSF51735">
    <property type="entry name" value="NAD(P)-binding Rossmann-fold domains"/>
    <property type="match status" value="1"/>
</dbReference>
<name>A0A1H1ACA9_9MICC</name>
<evidence type="ECO:0000259" key="1">
    <source>
        <dbReference type="Pfam" id="PF01370"/>
    </source>
</evidence>
<dbReference type="Proteomes" id="UP000181917">
    <property type="component" value="Unassembled WGS sequence"/>
</dbReference>
<dbReference type="GO" id="GO:0004029">
    <property type="term" value="F:aldehyde dehydrogenase (NAD+) activity"/>
    <property type="evidence" value="ECO:0007669"/>
    <property type="project" value="TreeGrafter"/>
</dbReference>
<dbReference type="PANTHER" id="PTHR48079:SF6">
    <property type="entry name" value="NAD(P)-BINDING DOMAIN-CONTAINING PROTEIN-RELATED"/>
    <property type="match status" value="1"/>
</dbReference>
<dbReference type="InterPro" id="IPR001509">
    <property type="entry name" value="Epimerase_deHydtase"/>
</dbReference>
<dbReference type="OrthoDB" id="8205493at2"/>
<dbReference type="PANTHER" id="PTHR48079">
    <property type="entry name" value="PROTEIN YEEZ"/>
    <property type="match status" value="1"/>
</dbReference>
<feature type="domain" description="NAD-dependent epimerase/dehydratase" evidence="1">
    <location>
        <begin position="6"/>
        <end position="211"/>
    </location>
</feature>
<dbReference type="InterPro" id="IPR036291">
    <property type="entry name" value="NAD(P)-bd_dom_sf"/>
</dbReference>
<evidence type="ECO:0000313" key="3">
    <source>
        <dbReference type="Proteomes" id="UP000181917"/>
    </source>
</evidence>
<dbReference type="InterPro" id="IPR051783">
    <property type="entry name" value="NAD(P)-dependent_oxidoreduct"/>
</dbReference>
<sequence>MSDLHIVTGAGPIGWTVAEQLAGQGQRVRLLTRSGSGPEHPLIERRKVDVSQPAGFEAALENGVAVFHCVHASAYSAKTWARELPATEQTVLKAAGRAGAVVVFPESLYAYDRPQDVMTEHSSREAASGKPGIRAQLLRTRAASETPTVSMVASDYFGPRALNAHAGERMVSAVLAGRTIRVMGNPDIPHSFTYVPDLAAAMIAAANNPAAWNSVLHAPTGPAETQRTMAAAFARAAGVAAPKVGSIPGWMVRAAGLLSADARELAEMSYQFEEPFVMDSSYTQALLGLAPAPLAAAAEETVRWWQDEQEMAKS</sequence>
<keyword evidence="3" id="KW-1185">Reference proteome</keyword>
<dbReference type="AlphaFoldDB" id="A0A1H1ACA9"/>
<evidence type="ECO:0000313" key="2">
    <source>
        <dbReference type="EMBL" id="SDQ37277.1"/>
    </source>
</evidence>
<dbReference type="GO" id="GO:0005737">
    <property type="term" value="C:cytoplasm"/>
    <property type="evidence" value="ECO:0007669"/>
    <property type="project" value="TreeGrafter"/>
</dbReference>
<dbReference type="RefSeq" id="WP_074699372.1">
    <property type="nucleotide sequence ID" value="NZ_CP018863.1"/>
</dbReference>
<dbReference type="Pfam" id="PF01370">
    <property type="entry name" value="Epimerase"/>
    <property type="match status" value="1"/>
</dbReference>
<reference evidence="2 3" key="1">
    <citation type="submission" date="2016-10" db="EMBL/GenBank/DDBJ databases">
        <authorList>
            <person name="de Groot N.N."/>
        </authorList>
    </citation>
    <scope>NUCLEOTIDE SEQUENCE [LARGE SCALE GENOMIC DNA]</scope>
    <source>
        <strain evidence="2 3">DSM 20117</strain>
    </source>
</reference>
<protein>
    <submittedName>
        <fullName evidence="2">Nucleoside-diphosphate-sugar epimerase</fullName>
    </submittedName>
</protein>